<proteinExistence type="predicted"/>
<organism evidence="1 2">
    <name type="scientific">Fusarium piperis</name>
    <dbReference type="NCBI Taxonomy" id="1435070"/>
    <lineage>
        <taxon>Eukaryota</taxon>
        <taxon>Fungi</taxon>
        <taxon>Dikarya</taxon>
        <taxon>Ascomycota</taxon>
        <taxon>Pezizomycotina</taxon>
        <taxon>Sordariomycetes</taxon>
        <taxon>Hypocreomycetidae</taxon>
        <taxon>Hypocreales</taxon>
        <taxon>Nectriaceae</taxon>
        <taxon>Fusarium</taxon>
        <taxon>Fusarium solani species complex</taxon>
    </lineage>
</organism>
<dbReference type="Proteomes" id="UP001140502">
    <property type="component" value="Unassembled WGS sequence"/>
</dbReference>
<reference evidence="1" key="1">
    <citation type="submission" date="2022-10" db="EMBL/GenBank/DDBJ databases">
        <title>Tapping the CABI collections for fungal endophytes: first genome assemblies for Collariella, Neodidymelliopsis, Ascochyta clinopodiicola, Didymella pomorum, Didymosphaeria variabile, Neocosmospora piperis and Neocucurbitaria cava.</title>
        <authorList>
            <person name="Hill R."/>
        </authorList>
    </citation>
    <scope>NUCLEOTIDE SEQUENCE</scope>
    <source>
        <strain evidence="1">IMI 366586</strain>
    </source>
</reference>
<dbReference type="EMBL" id="JAPEUR010000004">
    <property type="protein sequence ID" value="KAJ4329040.1"/>
    <property type="molecule type" value="Genomic_DNA"/>
</dbReference>
<keyword evidence="2" id="KW-1185">Reference proteome</keyword>
<accession>A0A9W8WNQ1</accession>
<name>A0A9W8WNQ1_9HYPO</name>
<evidence type="ECO:0000313" key="2">
    <source>
        <dbReference type="Proteomes" id="UP001140502"/>
    </source>
</evidence>
<protein>
    <submittedName>
        <fullName evidence="1">Uncharacterized protein</fullName>
    </submittedName>
</protein>
<dbReference type="AlphaFoldDB" id="A0A9W8WNQ1"/>
<comment type="caution">
    <text evidence="1">The sequence shown here is derived from an EMBL/GenBank/DDBJ whole genome shotgun (WGS) entry which is preliminary data.</text>
</comment>
<gene>
    <name evidence="1" type="ORF">N0V84_000390</name>
</gene>
<evidence type="ECO:0000313" key="1">
    <source>
        <dbReference type="EMBL" id="KAJ4329040.1"/>
    </source>
</evidence>
<sequence>MVERKWKPILKRAKKEGINKVADSVTGKDLFWCIDWFIRKGTNVVNGKIIDCERHAYFPEETPKEEWTIEVKIMTSMDPNPPPFEKGM</sequence>